<proteinExistence type="predicted"/>
<dbReference type="PANTHER" id="PTHR14095:SF0">
    <property type="entry name" value="MIP22305P"/>
    <property type="match status" value="1"/>
</dbReference>
<dbReference type="PROSITE" id="PS00018">
    <property type="entry name" value="EF_HAND_1"/>
    <property type="match status" value="2"/>
</dbReference>
<keyword evidence="5" id="KW-1185">Reference proteome</keyword>
<keyword evidence="1" id="KW-0479">Metal-binding</keyword>
<dbReference type="InterPro" id="IPR018247">
    <property type="entry name" value="EF_Hand_1_Ca_BS"/>
</dbReference>
<dbReference type="Pfam" id="PF17958">
    <property type="entry name" value="EF-hand_13"/>
    <property type="match status" value="1"/>
</dbReference>
<dbReference type="InterPro" id="IPR002048">
    <property type="entry name" value="EF_hand_dom"/>
</dbReference>
<keyword evidence="2" id="KW-0106">Calcium</keyword>
<name>A0ABR2IZP8_9EUKA</name>
<sequence length="492" mass="56902">MTDEETFATFHELKIDEFFTEYLTGRGGLAVLSAVHNAAQALSSGKKVDFDFSVFDIQNSPANVRRPPTSSIPHVINVPQKGFSENSIVPPTPQIEPIISSTPDSTKHLIPPFYVPKENKKETADIDSIKDGDKITEEKLSSLLQSYCKLPKCFAHVLLKGPQKSQYDISTGKKLKQFWNKNMIGKDPNERFFRIVAGDADCVVPAKLTPFVRRIVETHTSLEFLKGEDQFQEKFIDFIVMRCFYIMDSEMRGTVGLRQFRKMDLASSFYKAERMSDVNDSQHIFNYQHFYVAFCKFWDLDGDSDGLISKDDLLKFNENAISPIIVERFFNANFFPVTVSKNENDQLDFNAFVYFLMSSEDKTNLSSITFWYKLCDLDDDGLLSLQEIEMLYKVQYERMRITGNETIPFEDIFRQLIDMVNPNRAPFITVNDLVKSKMAEVFYNTLFDLQKFLVREYQFPMLNPEMDELSKKLTPWEIYVLVEYDQLVNGNN</sequence>
<dbReference type="PANTHER" id="PTHR14095">
    <property type="entry name" value="PHOSPHATASE 2A REGULATORY SUBUNIT-RELATED"/>
    <property type="match status" value="1"/>
</dbReference>
<comment type="caution">
    <text evidence="4">The sequence shown here is derived from an EMBL/GenBank/DDBJ whole genome shotgun (WGS) entry which is preliminary data.</text>
</comment>
<evidence type="ECO:0000259" key="3">
    <source>
        <dbReference type="PROSITE" id="PS50222"/>
    </source>
</evidence>
<protein>
    <recommendedName>
        <fullName evidence="3">EF-hand domain-containing protein</fullName>
    </recommendedName>
</protein>
<gene>
    <name evidence="4" type="ORF">M9Y10_009056</name>
</gene>
<evidence type="ECO:0000256" key="1">
    <source>
        <dbReference type="ARBA" id="ARBA00022723"/>
    </source>
</evidence>
<reference evidence="4 5" key="1">
    <citation type="submission" date="2024-04" db="EMBL/GenBank/DDBJ databases">
        <title>Tritrichomonas musculus Genome.</title>
        <authorList>
            <person name="Alves-Ferreira E."/>
            <person name="Grigg M."/>
            <person name="Lorenzi H."/>
            <person name="Galac M."/>
        </authorList>
    </citation>
    <scope>NUCLEOTIDE SEQUENCE [LARGE SCALE GENOMIC DNA]</scope>
    <source>
        <strain evidence="4 5">EAF2021</strain>
    </source>
</reference>
<dbReference type="SUPFAM" id="SSF47473">
    <property type="entry name" value="EF-hand"/>
    <property type="match status" value="1"/>
</dbReference>
<feature type="domain" description="EF-hand" evidence="3">
    <location>
        <begin position="363"/>
        <end position="398"/>
    </location>
</feature>
<dbReference type="Proteomes" id="UP001470230">
    <property type="component" value="Unassembled WGS sequence"/>
</dbReference>
<dbReference type="InterPro" id="IPR011992">
    <property type="entry name" value="EF-hand-dom_pair"/>
</dbReference>
<dbReference type="Gene3D" id="1.10.238.220">
    <property type="match status" value="1"/>
</dbReference>
<evidence type="ECO:0000256" key="2">
    <source>
        <dbReference type="ARBA" id="ARBA00022837"/>
    </source>
</evidence>
<dbReference type="EMBL" id="JAPFFF010000014">
    <property type="protein sequence ID" value="KAK8871143.1"/>
    <property type="molecule type" value="Genomic_DNA"/>
</dbReference>
<organism evidence="4 5">
    <name type="scientific">Tritrichomonas musculus</name>
    <dbReference type="NCBI Taxonomy" id="1915356"/>
    <lineage>
        <taxon>Eukaryota</taxon>
        <taxon>Metamonada</taxon>
        <taxon>Parabasalia</taxon>
        <taxon>Tritrichomonadida</taxon>
        <taxon>Tritrichomonadidae</taxon>
        <taxon>Tritrichomonas</taxon>
    </lineage>
</organism>
<accession>A0ABR2IZP8</accession>
<dbReference type="InterPro" id="IPR041534">
    <property type="entry name" value="EF-hand_13"/>
</dbReference>
<evidence type="ECO:0000313" key="4">
    <source>
        <dbReference type="EMBL" id="KAK8871143.1"/>
    </source>
</evidence>
<dbReference type="Gene3D" id="1.10.238.10">
    <property type="entry name" value="EF-hand"/>
    <property type="match status" value="1"/>
</dbReference>
<dbReference type="PROSITE" id="PS50222">
    <property type="entry name" value="EF_HAND_2"/>
    <property type="match status" value="1"/>
</dbReference>
<evidence type="ECO:0000313" key="5">
    <source>
        <dbReference type="Proteomes" id="UP001470230"/>
    </source>
</evidence>